<proteinExistence type="predicted"/>
<sequence>MPKRNPRRTDKEWLDLIQECRSSGLSDKCWCQEHHIHTSNFYYQIRRLRQKACEIPEPVHSSFSGKQEVVPLSFEEPAVCPSSVQLKTDTIPDSVIKITYHSFQIEITNAADRETIFHTLSALQDLC</sequence>
<name>A0A174FC21_9FIRM</name>
<dbReference type="RefSeq" id="WP_055200999.1">
    <property type="nucleotide sequence ID" value="NZ_BTHH01000047.1"/>
</dbReference>
<dbReference type="AlphaFoldDB" id="A0A174FC21"/>
<gene>
    <name evidence="1" type="ORF">ERS852478_02893</name>
</gene>
<evidence type="ECO:0000313" key="1">
    <source>
        <dbReference type="EMBL" id="CUO46376.1"/>
    </source>
</evidence>
<dbReference type="EMBL" id="CYZN01000022">
    <property type="protein sequence ID" value="CUO46376.1"/>
    <property type="molecule type" value="Genomic_DNA"/>
</dbReference>
<dbReference type="NCBIfam" id="NF047593">
    <property type="entry name" value="IS66_ISAeme5_TnpA"/>
    <property type="match status" value="1"/>
</dbReference>
<dbReference type="Proteomes" id="UP000095431">
    <property type="component" value="Unassembled WGS sequence"/>
</dbReference>
<accession>A0A174FC21</accession>
<reference evidence="1 2" key="1">
    <citation type="submission" date="2015-09" db="EMBL/GenBank/DDBJ databases">
        <authorList>
            <consortium name="Pathogen Informatics"/>
        </authorList>
    </citation>
    <scope>NUCLEOTIDE SEQUENCE [LARGE SCALE GENOMIC DNA]</scope>
    <source>
        <strain evidence="1 2">2789STDY5834863</strain>
    </source>
</reference>
<evidence type="ECO:0000313" key="2">
    <source>
        <dbReference type="Proteomes" id="UP000095431"/>
    </source>
</evidence>
<organism evidence="1 2">
    <name type="scientific">Blautia wexlerae</name>
    <dbReference type="NCBI Taxonomy" id="418240"/>
    <lineage>
        <taxon>Bacteria</taxon>
        <taxon>Bacillati</taxon>
        <taxon>Bacillota</taxon>
        <taxon>Clostridia</taxon>
        <taxon>Lachnospirales</taxon>
        <taxon>Lachnospiraceae</taxon>
        <taxon>Blautia</taxon>
    </lineage>
</organism>
<evidence type="ECO:0008006" key="3">
    <source>
        <dbReference type="Google" id="ProtNLM"/>
    </source>
</evidence>
<protein>
    <recommendedName>
        <fullName evidence="3">IS66 family insertion sequence element accessory protein TnpB</fullName>
    </recommendedName>
</protein>